<evidence type="ECO:0000259" key="5">
    <source>
        <dbReference type="PROSITE" id="PS51755"/>
    </source>
</evidence>
<dbReference type="Gene3D" id="6.10.250.690">
    <property type="match status" value="1"/>
</dbReference>
<dbReference type="PANTHER" id="PTHR48111">
    <property type="entry name" value="REGULATOR OF RPOS"/>
    <property type="match status" value="1"/>
</dbReference>
<dbReference type="EMBL" id="JAWXXV010000001">
    <property type="protein sequence ID" value="MDX5984401.1"/>
    <property type="molecule type" value="Genomic_DNA"/>
</dbReference>
<dbReference type="InterPro" id="IPR001867">
    <property type="entry name" value="OmpR/PhoB-type_DNA-bd"/>
</dbReference>
<evidence type="ECO:0000259" key="4">
    <source>
        <dbReference type="PROSITE" id="PS50110"/>
    </source>
</evidence>
<evidence type="ECO:0000256" key="1">
    <source>
        <dbReference type="ARBA" id="ARBA00023125"/>
    </source>
</evidence>
<protein>
    <submittedName>
        <fullName evidence="6">Response regulator transcription factor</fullName>
    </submittedName>
</protein>
<dbReference type="PROSITE" id="PS51755">
    <property type="entry name" value="OMPR_PHOB"/>
    <property type="match status" value="1"/>
</dbReference>
<dbReference type="Gene3D" id="1.10.10.10">
    <property type="entry name" value="Winged helix-like DNA-binding domain superfamily/Winged helix DNA-binding domain"/>
    <property type="match status" value="1"/>
</dbReference>
<feature type="DNA-binding region" description="OmpR/PhoB-type" evidence="3">
    <location>
        <begin position="126"/>
        <end position="224"/>
    </location>
</feature>
<evidence type="ECO:0000313" key="6">
    <source>
        <dbReference type="EMBL" id="MDX5984401.1"/>
    </source>
</evidence>
<reference evidence="6 7" key="1">
    <citation type="submission" date="2023-11" db="EMBL/GenBank/DDBJ databases">
        <title>MicrobeMod: A computational toolkit for identifying prokaryotic methylation and restriction-modification with nanopore sequencing.</title>
        <authorList>
            <person name="Crits-Christoph A."/>
            <person name="Kang S.C."/>
            <person name="Lee H."/>
            <person name="Ostrov N."/>
        </authorList>
    </citation>
    <scope>NUCLEOTIDE SEQUENCE [LARGE SCALE GENOMIC DNA]</scope>
    <source>
        <strain evidence="6 7">ATCC 14820</strain>
    </source>
</reference>
<accession>A0ABU4PJP9</accession>
<dbReference type="InterPro" id="IPR011006">
    <property type="entry name" value="CheY-like_superfamily"/>
</dbReference>
<dbReference type="RefSeq" id="WP_010403373.1">
    <property type="nucleotide sequence ID" value="NZ_JAWXXV010000001.1"/>
</dbReference>
<name>A0ABU4PJP9_9SPHN</name>
<feature type="modified residue" description="4-aspartylphosphate" evidence="2">
    <location>
        <position position="52"/>
    </location>
</feature>
<dbReference type="PANTHER" id="PTHR48111:SF76">
    <property type="entry name" value="TWO-COMPONENT RESPONSE REGULATOR"/>
    <property type="match status" value="1"/>
</dbReference>
<organism evidence="6 7">
    <name type="scientific">Sphingomonas echinoides</name>
    <dbReference type="NCBI Taxonomy" id="59803"/>
    <lineage>
        <taxon>Bacteria</taxon>
        <taxon>Pseudomonadati</taxon>
        <taxon>Pseudomonadota</taxon>
        <taxon>Alphaproteobacteria</taxon>
        <taxon>Sphingomonadales</taxon>
        <taxon>Sphingomonadaceae</taxon>
        <taxon>Sphingomonas</taxon>
    </lineage>
</organism>
<gene>
    <name evidence="6" type="ORF">SIL82_09010</name>
</gene>
<keyword evidence="2" id="KW-0597">Phosphoprotein</keyword>
<evidence type="ECO:0000256" key="2">
    <source>
        <dbReference type="PROSITE-ProRule" id="PRU00169"/>
    </source>
</evidence>
<dbReference type="Gene3D" id="3.40.50.2300">
    <property type="match status" value="1"/>
</dbReference>
<dbReference type="SMART" id="SM00862">
    <property type="entry name" value="Trans_reg_C"/>
    <property type="match status" value="1"/>
</dbReference>
<keyword evidence="1 3" id="KW-0238">DNA-binding</keyword>
<dbReference type="PROSITE" id="PS50110">
    <property type="entry name" value="RESPONSE_REGULATORY"/>
    <property type="match status" value="1"/>
</dbReference>
<dbReference type="SUPFAM" id="SSF52172">
    <property type="entry name" value="CheY-like"/>
    <property type="match status" value="1"/>
</dbReference>
<keyword evidence="7" id="KW-1185">Reference proteome</keyword>
<dbReference type="Proteomes" id="UP001279660">
    <property type="component" value="Unassembled WGS sequence"/>
</dbReference>
<dbReference type="InterPro" id="IPR036388">
    <property type="entry name" value="WH-like_DNA-bd_sf"/>
</dbReference>
<dbReference type="CDD" id="cd00383">
    <property type="entry name" value="trans_reg_C"/>
    <property type="match status" value="1"/>
</dbReference>
<sequence>MARILVIEDDPATADHIVASLQAHGHVTTHVADGALGLERATREPFDAATLDRMLPGCDGLSVVEALRARRISLPVLMISALGDVDERIAGLRAGGDDYLVKPFAPEEMAMRIEVLLRRREDPANTATLQVGDLVIDLLRREVTVAGQPVRLLHMEFRLLEFLVRHAGETLSRRIIFEQVWGYYFDPGANLINVHIARLRKKLDRPDRPSAIVTVKGEGYRFDAD</sequence>
<evidence type="ECO:0000256" key="3">
    <source>
        <dbReference type="PROSITE-ProRule" id="PRU01091"/>
    </source>
</evidence>
<feature type="domain" description="Response regulatory" evidence="4">
    <location>
        <begin position="3"/>
        <end position="117"/>
    </location>
</feature>
<dbReference type="InterPro" id="IPR001789">
    <property type="entry name" value="Sig_transdc_resp-reg_receiver"/>
</dbReference>
<dbReference type="InterPro" id="IPR039420">
    <property type="entry name" value="WalR-like"/>
</dbReference>
<dbReference type="SMART" id="SM00448">
    <property type="entry name" value="REC"/>
    <property type="match status" value="1"/>
</dbReference>
<evidence type="ECO:0000313" key="7">
    <source>
        <dbReference type="Proteomes" id="UP001279660"/>
    </source>
</evidence>
<comment type="caution">
    <text evidence="6">The sequence shown here is derived from an EMBL/GenBank/DDBJ whole genome shotgun (WGS) entry which is preliminary data.</text>
</comment>
<feature type="domain" description="OmpR/PhoB-type" evidence="5">
    <location>
        <begin position="126"/>
        <end position="224"/>
    </location>
</feature>
<proteinExistence type="predicted"/>
<dbReference type="Pfam" id="PF00072">
    <property type="entry name" value="Response_reg"/>
    <property type="match status" value="1"/>
</dbReference>
<dbReference type="Pfam" id="PF00486">
    <property type="entry name" value="Trans_reg_C"/>
    <property type="match status" value="1"/>
</dbReference>